<keyword evidence="2" id="KW-0175">Coiled coil</keyword>
<name>A0A974BQF1_XENLA</name>
<evidence type="ECO:0000256" key="2">
    <source>
        <dbReference type="SAM" id="Coils"/>
    </source>
</evidence>
<evidence type="ECO:0000256" key="1">
    <source>
        <dbReference type="PROSITE-ProRule" id="PRU00047"/>
    </source>
</evidence>
<feature type="compositionally biased region" description="Polar residues" evidence="3">
    <location>
        <begin position="844"/>
        <end position="867"/>
    </location>
</feature>
<protein>
    <recommendedName>
        <fullName evidence="4">CCHC-type domain-containing protein</fullName>
    </recommendedName>
</protein>
<dbReference type="GO" id="GO:0003723">
    <property type="term" value="F:RNA binding"/>
    <property type="evidence" value="ECO:0007669"/>
    <property type="project" value="InterPro"/>
</dbReference>
<feature type="compositionally biased region" description="Polar residues" evidence="3">
    <location>
        <begin position="762"/>
        <end position="778"/>
    </location>
</feature>
<reference evidence="5" key="1">
    <citation type="submission" date="2016-05" db="EMBL/GenBank/DDBJ databases">
        <title>WGS assembly of Xenopus laevis.</title>
        <authorList>
            <person name="Session A."/>
            <person name="Uno Y."/>
            <person name="Kwon T."/>
            <person name="Chapman J."/>
            <person name="Toyoda A."/>
            <person name="Takahashi S."/>
            <person name="Fukui A."/>
            <person name="Hikosaka A."/>
            <person name="Putnam N."/>
            <person name="Stites J."/>
            <person name="Van Heeringen S."/>
            <person name="Quigley I."/>
            <person name="Heinz S."/>
            <person name="Hellsten U."/>
            <person name="Lyons J."/>
            <person name="Suzuki A."/>
            <person name="Kondo M."/>
            <person name="Ogino H."/>
            <person name="Ochi H."/>
            <person name="Bogdanovic O."/>
            <person name="Lister R."/>
            <person name="Georgiou G."/>
            <person name="Paranjpe S."/>
            <person name="Van Kruijsbergen I."/>
            <person name="Mozaffari S."/>
            <person name="Shu S."/>
            <person name="Schmutz J."/>
            <person name="Jenkins J."/>
            <person name="Grimwood J."/>
            <person name="Carlson J."/>
            <person name="Mitros T."/>
            <person name="Simakov O."/>
            <person name="Heald R."/>
            <person name="Miller K."/>
            <person name="Haudenschild C."/>
            <person name="Kuroki Y."/>
            <person name="Tanaka T."/>
            <person name="Michiue T."/>
            <person name="Watanabe M."/>
            <person name="Kinoshita T."/>
            <person name="Ohta Y."/>
            <person name="Mawaribuchi S."/>
            <person name="Suzuki Y."/>
            <person name="Haramoto Y."/>
            <person name="Yamamoto T."/>
            <person name="Takagi C."/>
            <person name="Kitzman J."/>
            <person name="Shendure J."/>
            <person name="Nakayama T."/>
            <person name="Izutsu Y."/>
            <person name="Robert J."/>
            <person name="Dichmann D."/>
            <person name="Flajnik M."/>
            <person name="Houston D."/>
            <person name="Marcotte E."/>
            <person name="Wallingford J."/>
            <person name="Ito Y."/>
            <person name="Asashima M."/>
            <person name="Ueno N."/>
            <person name="Matsuda Y."/>
            <person name="Jan Veenstra G."/>
            <person name="Fujiyama A."/>
            <person name="Harland R."/>
            <person name="Taira M."/>
            <person name="Rokhsar D.S."/>
        </authorList>
    </citation>
    <scope>NUCLEOTIDE SEQUENCE</scope>
    <source>
        <strain evidence="5">J</strain>
        <tissue evidence="5">Blood</tissue>
    </source>
</reference>
<evidence type="ECO:0000313" key="5">
    <source>
        <dbReference type="EMBL" id="OCT56395.1"/>
    </source>
</evidence>
<feature type="region of interest" description="Disordered" evidence="3">
    <location>
        <begin position="1"/>
        <end position="88"/>
    </location>
</feature>
<dbReference type="GO" id="GO:0002218">
    <property type="term" value="P:activation of innate immune response"/>
    <property type="evidence" value="ECO:0007669"/>
    <property type="project" value="InterPro"/>
</dbReference>
<dbReference type="GO" id="GO:0003690">
    <property type="term" value="F:double-stranded DNA binding"/>
    <property type="evidence" value="ECO:0007669"/>
    <property type="project" value="InterPro"/>
</dbReference>
<dbReference type="InterPro" id="IPR001878">
    <property type="entry name" value="Znf_CCHC"/>
</dbReference>
<gene>
    <name evidence="5" type="ORF">XELAEV_18000148mg</name>
</gene>
<dbReference type="Pfam" id="PF23057">
    <property type="entry name" value="RBD_ZCCHC3_1st"/>
    <property type="match status" value="1"/>
</dbReference>
<dbReference type="InterPro" id="IPR042509">
    <property type="entry name" value="ZCCHC3"/>
</dbReference>
<proteinExistence type="predicted"/>
<dbReference type="Proteomes" id="UP000694892">
    <property type="component" value="Unassembled WGS sequence"/>
</dbReference>
<feature type="compositionally biased region" description="Basic and acidic residues" evidence="3">
    <location>
        <begin position="828"/>
        <end position="841"/>
    </location>
</feature>
<dbReference type="GO" id="GO:0008270">
    <property type="term" value="F:zinc ion binding"/>
    <property type="evidence" value="ECO:0007669"/>
    <property type="project" value="UniProtKB-KW"/>
</dbReference>
<feature type="region of interest" description="Disordered" evidence="3">
    <location>
        <begin position="275"/>
        <end position="316"/>
    </location>
</feature>
<dbReference type="PROSITE" id="PS50158">
    <property type="entry name" value="ZF_CCHC"/>
    <property type="match status" value="1"/>
</dbReference>
<keyword evidence="1" id="KW-0863">Zinc-finger</keyword>
<dbReference type="InterPro" id="IPR057811">
    <property type="entry name" value="RBD_ZCCHC3_2nd"/>
</dbReference>
<dbReference type="PANTHER" id="PTHR22639">
    <property type="entry name" value="GAG-RELATED PROTEIN"/>
    <property type="match status" value="1"/>
</dbReference>
<dbReference type="Pfam" id="PF23058">
    <property type="entry name" value="RBD_ZCCHC3_2nd"/>
    <property type="match status" value="1"/>
</dbReference>
<dbReference type="InterPro" id="IPR036691">
    <property type="entry name" value="Endo/exonu/phosph_ase_sf"/>
</dbReference>
<feature type="compositionally biased region" description="Basic and acidic residues" evidence="3">
    <location>
        <begin position="697"/>
        <end position="726"/>
    </location>
</feature>
<feature type="compositionally biased region" description="Basic and acidic residues" evidence="3">
    <location>
        <begin position="51"/>
        <end position="61"/>
    </location>
</feature>
<dbReference type="Gene3D" id="3.60.10.10">
    <property type="entry name" value="Endonuclease/exonuclease/phosphatase"/>
    <property type="match status" value="1"/>
</dbReference>
<feature type="compositionally biased region" description="Acidic residues" evidence="3">
    <location>
        <begin position="668"/>
        <end position="680"/>
    </location>
</feature>
<sequence>MSGTSPGPARAGRATRKAEAQALGPGHVAELSRPRLRSSSAGTPRTPRGKTSSESEMETRRQKQKNAAAARAQEVERRRGALKGKISPGAANVNPVLKGKQCVTVEYEQQKVQRCKTKQTVSPLCELESVGRWGRNQPVFQESGATVPSGKERRSNVSRIAPVPHGSECNSPGVSPGTSIVHNTSKGAAFKGAEQKHASIKGKVKETITAEKVAEAFKELATLQNRKKSLEISIKHLTNAMLHISELYKDVGPWKEVYQNKQRFTAMATSVRTPAAKPALGKSFQTSTSNSPVSSESCRGDGGSGKEEQGSAQDPAGIVSVEEEELHAEEMGHYTNKNYFFHVKESERAESGVIEENEVETSVAVGNDSVSEAVTGVGGMEGECGGVKAGGVAGNVAFSAANVLAEDIQGQVDQGLPEAVEVVSVQVVQQVSGREGAFSQSLIYLIMTPLRKRTGGMAIKKMPLQGGFVSTMLLDGMGFSPDDLSAVIGQTAIDYDITFKLPEALDHFWWIYNLQKRAGRQNWENLVVIPMTKPETKLITIVMKIDVVPQEDILVWLQRQCTVLSPLVKVYDEDNVWGGNEKGSCFFVGQPRRCFKCGARDHLAKACAILKCALFNAMGHEANSCDQVRCNLCNRMGHFHRRCLEAYHNMVRLFPEIDQEMRKVMEPAEGEGEQEQEEEVPATQEKVIPKRQRFRQPTKDQKKGKQRPTKDQKKGKQPEKATRGSEVEVPNDGNEKDGWEKVKNKKSKKYAHQLNPGEGLSGINTFSLSTGNKFSVQDNHSETWGDRAEREEQEELERIEMEEAGERNPRELEEEDMEIQLASKKRTREGGEHPVSKKGVREPANSSQTPASNPVSENEEQQLQSGPQVKRYGDAVGFSAKGKKGNSDTEVFFLQETRLTTQAELRKAKADWRHGPSFWSIAEEPCGGVAILFRGGLNIRVHRLLKIQVWRCLMLDVTVNSRHFGLINVYGPQSISDRRALLAEIRPYLHTSLSVILAGDFNQVLRPEDRSGIHELKAILNSEP</sequence>
<feature type="compositionally biased region" description="Basic and acidic residues" evidence="3">
    <location>
        <begin position="733"/>
        <end position="742"/>
    </location>
</feature>
<feature type="compositionally biased region" description="Low complexity" evidence="3">
    <location>
        <begin position="283"/>
        <end position="297"/>
    </location>
</feature>
<feature type="domain" description="CCHC-type" evidence="4">
    <location>
        <begin position="592"/>
        <end position="607"/>
    </location>
</feature>
<feature type="compositionally biased region" description="Polar residues" evidence="3">
    <location>
        <begin position="37"/>
        <end position="50"/>
    </location>
</feature>
<dbReference type="SMART" id="SM00343">
    <property type="entry name" value="ZnF_C2HC"/>
    <property type="match status" value="2"/>
</dbReference>
<dbReference type="PANTHER" id="PTHR22639:SF4">
    <property type="entry name" value="ZINC FINGER CCHC DOMAIN-CONTAINING PROTEIN 3"/>
    <property type="match status" value="1"/>
</dbReference>
<dbReference type="AlphaFoldDB" id="A0A974BQF1"/>
<dbReference type="EMBL" id="KV467283">
    <property type="protein sequence ID" value="OCT56395.1"/>
    <property type="molecule type" value="Genomic_DNA"/>
</dbReference>
<accession>A0A974BQF1</accession>
<dbReference type="InterPro" id="IPR057810">
    <property type="entry name" value="RBD_ZCCHC3_1st"/>
</dbReference>
<feature type="region of interest" description="Disordered" evidence="3">
    <location>
        <begin position="666"/>
        <end position="872"/>
    </location>
</feature>
<dbReference type="SUPFAM" id="SSF56219">
    <property type="entry name" value="DNase I-like"/>
    <property type="match status" value="1"/>
</dbReference>
<keyword evidence="1" id="KW-0479">Metal-binding</keyword>
<feature type="coiled-coil region" evidence="2">
    <location>
        <begin position="213"/>
        <end position="240"/>
    </location>
</feature>
<evidence type="ECO:0000256" key="3">
    <source>
        <dbReference type="SAM" id="MobiDB-lite"/>
    </source>
</evidence>
<keyword evidence="1" id="KW-0862">Zinc</keyword>
<organism evidence="5">
    <name type="scientific">Xenopus laevis</name>
    <name type="common">African clawed frog</name>
    <dbReference type="NCBI Taxonomy" id="8355"/>
    <lineage>
        <taxon>Eukaryota</taxon>
        <taxon>Metazoa</taxon>
        <taxon>Chordata</taxon>
        <taxon>Craniata</taxon>
        <taxon>Vertebrata</taxon>
        <taxon>Euteleostomi</taxon>
        <taxon>Amphibia</taxon>
        <taxon>Batrachia</taxon>
        <taxon>Anura</taxon>
        <taxon>Pipoidea</taxon>
        <taxon>Pipidae</taxon>
        <taxon>Xenopodinae</taxon>
        <taxon>Xenopus</taxon>
        <taxon>Xenopus</taxon>
    </lineage>
</organism>
<feature type="compositionally biased region" description="Basic and acidic residues" evidence="3">
    <location>
        <begin position="779"/>
        <end position="811"/>
    </location>
</feature>
<evidence type="ECO:0000259" key="4">
    <source>
        <dbReference type="PROSITE" id="PS50158"/>
    </source>
</evidence>